<name>A0A1M7TDJ4_9BRAD</name>
<proteinExistence type="predicted"/>
<organism evidence="1 2">
    <name type="scientific">Bradyrhizobium erythrophlei</name>
    <dbReference type="NCBI Taxonomy" id="1437360"/>
    <lineage>
        <taxon>Bacteria</taxon>
        <taxon>Pseudomonadati</taxon>
        <taxon>Pseudomonadota</taxon>
        <taxon>Alphaproteobacteria</taxon>
        <taxon>Hyphomicrobiales</taxon>
        <taxon>Nitrobacteraceae</taxon>
        <taxon>Bradyrhizobium</taxon>
    </lineage>
</organism>
<dbReference type="Proteomes" id="UP000184096">
    <property type="component" value="Chromosome I"/>
</dbReference>
<dbReference type="EMBL" id="LT670849">
    <property type="protein sequence ID" value="SHN68746.1"/>
    <property type="molecule type" value="Genomic_DNA"/>
</dbReference>
<reference evidence="2" key="1">
    <citation type="submission" date="2016-11" db="EMBL/GenBank/DDBJ databases">
        <authorList>
            <person name="Varghese N."/>
            <person name="Submissions S."/>
        </authorList>
    </citation>
    <scope>NUCLEOTIDE SEQUENCE [LARGE SCALE GENOMIC DNA]</scope>
    <source>
        <strain evidence="2">GAS401</strain>
    </source>
</reference>
<accession>A0A1M7TDJ4</accession>
<dbReference type="RefSeq" id="WP_244553204.1">
    <property type="nucleotide sequence ID" value="NZ_LT670849.1"/>
</dbReference>
<evidence type="ECO:0000313" key="2">
    <source>
        <dbReference type="Proteomes" id="UP000184096"/>
    </source>
</evidence>
<keyword evidence="2" id="KW-1185">Reference proteome</keyword>
<dbReference type="AlphaFoldDB" id="A0A1M7TDJ4"/>
<evidence type="ECO:0008006" key="3">
    <source>
        <dbReference type="Google" id="ProtNLM"/>
    </source>
</evidence>
<gene>
    <name evidence="1" type="ORF">SAMN05444170_1418</name>
</gene>
<protein>
    <recommendedName>
        <fullName evidence="3">DUF1488 domain-containing protein</fullName>
    </recommendedName>
</protein>
<sequence>MPKSVRIMPDIESPAGQSISFVLAIGAVRQACRLQTTFRTQNQAFAYLHKYRTEFERVARERFVRSEIEDGVINLTML</sequence>
<evidence type="ECO:0000313" key="1">
    <source>
        <dbReference type="EMBL" id="SHN68746.1"/>
    </source>
</evidence>